<dbReference type="AlphaFoldDB" id="A0A1B7MPW6"/>
<dbReference type="Proteomes" id="UP000092154">
    <property type="component" value="Unassembled WGS sequence"/>
</dbReference>
<organism evidence="1 2">
    <name type="scientific">Rhizopogon vinicolor AM-OR11-026</name>
    <dbReference type="NCBI Taxonomy" id="1314800"/>
    <lineage>
        <taxon>Eukaryota</taxon>
        <taxon>Fungi</taxon>
        <taxon>Dikarya</taxon>
        <taxon>Basidiomycota</taxon>
        <taxon>Agaricomycotina</taxon>
        <taxon>Agaricomycetes</taxon>
        <taxon>Agaricomycetidae</taxon>
        <taxon>Boletales</taxon>
        <taxon>Suillineae</taxon>
        <taxon>Rhizopogonaceae</taxon>
        <taxon>Rhizopogon</taxon>
    </lineage>
</organism>
<name>A0A1B7MPW6_9AGAM</name>
<protein>
    <submittedName>
        <fullName evidence="1">Uncharacterized protein</fullName>
    </submittedName>
</protein>
<evidence type="ECO:0000313" key="2">
    <source>
        <dbReference type="Proteomes" id="UP000092154"/>
    </source>
</evidence>
<sequence length="65" mass="6947">MTILLFNNDMTGIRQSLFTHTGTSDLLAMPMTTVHTDSMPVIDSGIGKAPEVSSAHVDVNSIEEA</sequence>
<proteinExistence type="predicted"/>
<keyword evidence="2" id="KW-1185">Reference proteome</keyword>
<dbReference type="EMBL" id="KV448584">
    <property type="protein sequence ID" value="OAX34654.1"/>
    <property type="molecule type" value="Genomic_DNA"/>
</dbReference>
<reference evidence="1 2" key="1">
    <citation type="submission" date="2016-06" db="EMBL/GenBank/DDBJ databases">
        <title>Comparative genomics of the ectomycorrhizal sister species Rhizopogon vinicolor and Rhizopogon vesiculosus (Basidiomycota: Boletales) reveals a divergence of the mating type B locus.</title>
        <authorList>
            <consortium name="DOE Joint Genome Institute"/>
            <person name="Mujic A.B."/>
            <person name="Kuo A."/>
            <person name="Tritt A."/>
            <person name="Lipzen A."/>
            <person name="Chen C."/>
            <person name="Johnson J."/>
            <person name="Sharma A."/>
            <person name="Barry K."/>
            <person name="Grigoriev I.V."/>
            <person name="Spatafora J.W."/>
        </authorList>
    </citation>
    <scope>NUCLEOTIDE SEQUENCE [LARGE SCALE GENOMIC DNA]</scope>
    <source>
        <strain evidence="1 2">AM-OR11-026</strain>
    </source>
</reference>
<dbReference type="InParanoid" id="A0A1B7MPW6"/>
<gene>
    <name evidence="1" type="ORF">K503DRAFT_774340</name>
</gene>
<evidence type="ECO:0000313" key="1">
    <source>
        <dbReference type="EMBL" id="OAX34654.1"/>
    </source>
</evidence>
<accession>A0A1B7MPW6</accession>